<keyword evidence="1" id="KW-0547">Nucleotide-binding</keyword>
<feature type="domain" description="ATPase AAA-type core" evidence="3">
    <location>
        <begin position="104"/>
        <end position="142"/>
    </location>
</feature>
<dbReference type="Proteomes" id="UP000664859">
    <property type="component" value="Unassembled WGS sequence"/>
</dbReference>
<proteinExistence type="predicted"/>
<keyword evidence="5" id="KW-1185">Reference proteome</keyword>
<keyword evidence="2" id="KW-0067">ATP-binding</keyword>
<dbReference type="AlphaFoldDB" id="A0A835Z9E1"/>
<dbReference type="GO" id="GO:0016887">
    <property type="term" value="F:ATP hydrolysis activity"/>
    <property type="evidence" value="ECO:0007669"/>
    <property type="project" value="InterPro"/>
</dbReference>
<keyword evidence="4" id="KW-0378">Hydrolase</keyword>
<dbReference type="InterPro" id="IPR027417">
    <property type="entry name" value="P-loop_NTPase"/>
</dbReference>
<evidence type="ECO:0000313" key="5">
    <source>
        <dbReference type="Proteomes" id="UP000664859"/>
    </source>
</evidence>
<dbReference type="EMBL" id="JAFCMP010000155">
    <property type="protein sequence ID" value="KAG5184713.1"/>
    <property type="molecule type" value="Genomic_DNA"/>
</dbReference>
<evidence type="ECO:0000313" key="4">
    <source>
        <dbReference type="EMBL" id="KAG5184713.1"/>
    </source>
</evidence>
<name>A0A835Z9E1_9STRA</name>
<dbReference type="InterPro" id="IPR003959">
    <property type="entry name" value="ATPase_AAA_core"/>
</dbReference>
<dbReference type="GO" id="GO:0005524">
    <property type="term" value="F:ATP binding"/>
    <property type="evidence" value="ECO:0007669"/>
    <property type="project" value="UniProtKB-KW"/>
</dbReference>
<dbReference type="PANTHER" id="PTHR23077">
    <property type="entry name" value="AAA-FAMILY ATPASE"/>
    <property type="match status" value="1"/>
</dbReference>
<dbReference type="InterPro" id="IPR050168">
    <property type="entry name" value="AAA_ATPase_domain"/>
</dbReference>
<dbReference type="Gene3D" id="1.10.8.60">
    <property type="match status" value="1"/>
</dbReference>
<evidence type="ECO:0000259" key="3">
    <source>
        <dbReference type="Pfam" id="PF00004"/>
    </source>
</evidence>
<evidence type="ECO:0000256" key="1">
    <source>
        <dbReference type="ARBA" id="ARBA00022741"/>
    </source>
</evidence>
<dbReference type="SUPFAM" id="SSF52540">
    <property type="entry name" value="P-loop containing nucleoside triphosphate hydrolases"/>
    <property type="match status" value="1"/>
</dbReference>
<dbReference type="PANTHER" id="PTHR23077:SF171">
    <property type="entry name" value="NUCLEAR VALOSIN-CONTAINING PROTEIN-LIKE"/>
    <property type="match status" value="1"/>
</dbReference>
<dbReference type="Pfam" id="PF00004">
    <property type="entry name" value="AAA"/>
    <property type="match status" value="1"/>
</dbReference>
<evidence type="ECO:0000256" key="2">
    <source>
        <dbReference type="ARBA" id="ARBA00022840"/>
    </source>
</evidence>
<comment type="caution">
    <text evidence="4">The sequence shown here is derived from an EMBL/GenBank/DDBJ whole genome shotgun (WGS) entry which is preliminary data.</text>
</comment>
<organism evidence="4 5">
    <name type="scientific">Tribonema minus</name>
    <dbReference type="NCBI Taxonomy" id="303371"/>
    <lineage>
        <taxon>Eukaryota</taxon>
        <taxon>Sar</taxon>
        <taxon>Stramenopiles</taxon>
        <taxon>Ochrophyta</taxon>
        <taxon>PX clade</taxon>
        <taxon>Xanthophyceae</taxon>
        <taxon>Tribonematales</taxon>
        <taxon>Tribonemataceae</taxon>
        <taxon>Tribonema</taxon>
    </lineage>
</organism>
<reference evidence="4" key="1">
    <citation type="submission" date="2021-02" db="EMBL/GenBank/DDBJ databases">
        <title>First Annotated Genome of the Yellow-green Alga Tribonema minus.</title>
        <authorList>
            <person name="Mahan K.M."/>
        </authorList>
    </citation>
    <scope>NUCLEOTIDE SEQUENCE</scope>
    <source>
        <strain evidence="4">UTEX B ZZ1240</strain>
    </source>
</reference>
<accession>A0A835Z9E1</accession>
<sequence>MHLSCLCGSYVGSDLQHLCTEAATRAAMETAPAVLRRHFEAALAQGRPAALTAQSVGVREAPGVTLRDVHGCARQVAEVRAAVLTPLERPDLLRRLGIAAPGGVLLHGPSGCGKTLLARAVAGEAAHLANFIPVQCSELVDKVG</sequence>
<dbReference type="Gene3D" id="3.40.50.300">
    <property type="entry name" value="P-loop containing nucleotide triphosphate hydrolases"/>
    <property type="match status" value="1"/>
</dbReference>
<gene>
    <name evidence="4" type="ORF">JKP88DRAFT_260618</name>
</gene>
<protein>
    <submittedName>
        <fullName evidence="4">P-loop containing nucleoside triphosphate hydrolase protein</fullName>
    </submittedName>
</protein>